<dbReference type="EMBL" id="GG657758">
    <property type="protein sequence ID" value="EFL38264.1"/>
    <property type="molecule type" value="Genomic_DNA"/>
</dbReference>
<accession>D9XU65</accession>
<evidence type="ECO:0000313" key="1">
    <source>
        <dbReference type="EMBL" id="EFL38264.1"/>
    </source>
</evidence>
<name>D9XU65_9ACTN</name>
<dbReference type="HOGENOM" id="CLU_2686252_0_0_11"/>
<organism evidence="1 2">
    <name type="scientific">Streptomyces griseoflavus Tu4000</name>
    <dbReference type="NCBI Taxonomy" id="467200"/>
    <lineage>
        <taxon>Bacteria</taxon>
        <taxon>Bacillati</taxon>
        <taxon>Actinomycetota</taxon>
        <taxon>Actinomycetes</taxon>
        <taxon>Kitasatosporales</taxon>
        <taxon>Streptomycetaceae</taxon>
        <taxon>Streptomyces</taxon>
    </lineage>
</organism>
<reference evidence="1" key="1">
    <citation type="submission" date="2009-02" db="EMBL/GenBank/DDBJ databases">
        <title>Annotation of Streptomyces griseoflavus strain Tu4000.</title>
        <authorList>
            <consortium name="The Broad Institute Genome Sequencing Platform"/>
            <consortium name="Broad Institute Microbial Sequencing Center"/>
            <person name="Fischbach M."/>
            <person name="Godfrey P."/>
            <person name="Ward D."/>
            <person name="Young S."/>
            <person name="Zeng Q."/>
            <person name="Koehrsen M."/>
            <person name="Alvarado L."/>
            <person name="Berlin A.M."/>
            <person name="Bochicchio J."/>
            <person name="Borenstein D."/>
            <person name="Chapman S.B."/>
            <person name="Chen Z."/>
            <person name="Engels R."/>
            <person name="Freedman E."/>
            <person name="Gellesch M."/>
            <person name="Goldberg J."/>
            <person name="Griggs A."/>
            <person name="Gujja S."/>
            <person name="Heilman E.R."/>
            <person name="Heiman D.I."/>
            <person name="Hepburn T.A."/>
            <person name="Howarth C."/>
            <person name="Jen D."/>
            <person name="Larson L."/>
            <person name="Lewis B."/>
            <person name="Mehta T."/>
            <person name="Park D."/>
            <person name="Pearson M."/>
            <person name="Richards J."/>
            <person name="Roberts A."/>
            <person name="Saif S."/>
            <person name="Shea T.D."/>
            <person name="Shenoy N."/>
            <person name="Sisk P."/>
            <person name="Stolte C."/>
            <person name="Sykes S.N."/>
            <person name="Thomson T."/>
            <person name="Walk T."/>
            <person name="White J."/>
            <person name="Yandava C."/>
            <person name="Straight P."/>
            <person name="Clardy J."/>
            <person name="Hung D."/>
            <person name="Kolter R."/>
            <person name="Mekalanos J."/>
            <person name="Walker S."/>
            <person name="Walsh C.T."/>
            <person name="Wieland-Brown L.C."/>
            <person name="Haas B."/>
            <person name="Nusbaum C."/>
            <person name="Birren B."/>
        </authorList>
    </citation>
    <scope>NUCLEOTIDE SEQUENCE [LARGE SCALE GENOMIC DNA]</scope>
    <source>
        <strain evidence="1">Tu4000</strain>
    </source>
</reference>
<dbReference type="Proteomes" id="UP000002968">
    <property type="component" value="Unassembled WGS sequence"/>
</dbReference>
<keyword evidence="2" id="KW-1185">Reference proteome</keyword>
<sequence>MATAGRAGAWWARLALLALAAGVLVPLPAAPCSAGSGALWVRVPRAVRGTRWGTGAPDWLRVTRLARGRQDDGP</sequence>
<evidence type="ECO:0000313" key="2">
    <source>
        <dbReference type="Proteomes" id="UP000002968"/>
    </source>
</evidence>
<proteinExistence type="predicted"/>
<gene>
    <name evidence="1" type="ORF">SSRG_01068</name>
</gene>
<dbReference type="AlphaFoldDB" id="D9XU65"/>
<dbReference type="STRING" id="467200.SSRG_01068"/>
<protein>
    <submittedName>
        <fullName evidence="1">Uncharacterized protein</fullName>
    </submittedName>
</protein>